<evidence type="ECO:0000256" key="1">
    <source>
        <dbReference type="SAM" id="SignalP"/>
    </source>
</evidence>
<protein>
    <recommendedName>
        <fullName evidence="4">Cysteine rich secreted protein</fullName>
    </recommendedName>
</protein>
<evidence type="ECO:0008006" key="4">
    <source>
        <dbReference type="Google" id="ProtNLM"/>
    </source>
</evidence>
<organism evidence="2 3">
    <name type="scientific">Mya arenaria</name>
    <name type="common">Soft-shell clam</name>
    <dbReference type="NCBI Taxonomy" id="6604"/>
    <lineage>
        <taxon>Eukaryota</taxon>
        <taxon>Metazoa</taxon>
        <taxon>Spiralia</taxon>
        <taxon>Lophotrochozoa</taxon>
        <taxon>Mollusca</taxon>
        <taxon>Bivalvia</taxon>
        <taxon>Autobranchia</taxon>
        <taxon>Heteroconchia</taxon>
        <taxon>Euheterodonta</taxon>
        <taxon>Imparidentia</taxon>
        <taxon>Neoheterodontei</taxon>
        <taxon>Myida</taxon>
        <taxon>Myoidea</taxon>
        <taxon>Myidae</taxon>
        <taxon>Mya</taxon>
    </lineage>
</organism>
<sequence>MNILSATAMVCILLTCRVQTESEDQDFMNEGLTVNGASDRLSKRQVSGNGPRTDIGFDHCVAGVNCTPNGDSCCFVKGCCFYGWLCCFPSACCSSAAELAGSTYGHTMVILFCLACSFLANKHNLRLWR</sequence>
<feature type="chain" id="PRO_5045465687" description="Cysteine rich secreted protein" evidence="1">
    <location>
        <begin position="23"/>
        <end position="129"/>
    </location>
</feature>
<evidence type="ECO:0000313" key="3">
    <source>
        <dbReference type="Proteomes" id="UP001164746"/>
    </source>
</evidence>
<gene>
    <name evidence="2" type="ORF">MAR_015463</name>
</gene>
<evidence type="ECO:0000313" key="2">
    <source>
        <dbReference type="EMBL" id="WAR21489.1"/>
    </source>
</evidence>
<dbReference type="EMBL" id="CP111023">
    <property type="protein sequence ID" value="WAR21489.1"/>
    <property type="molecule type" value="Genomic_DNA"/>
</dbReference>
<name>A0ABY7FJZ2_MYAAR</name>
<reference evidence="2" key="1">
    <citation type="submission" date="2022-11" db="EMBL/GenBank/DDBJ databases">
        <title>Centuries of genome instability and evolution in soft-shell clam transmissible cancer (bioRxiv).</title>
        <authorList>
            <person name="Hart S.F.M."/>
            <person name="Yonemitsu M.A."/>
            <person name="Giersch R.M."/>
            <person name="Beal B.F."/>
            <person name="Arriagada G."/>
            <person name="Davis B.W."/>
            <person name="Ostrander E.A."/>
            <person name="Goff S.P."/>
            <person name="Metzger M.J."/>
        </authorList>
    </citation>
    <scope>NUCLEOTIDE SEQUENCE</scope>
    <source>
        <strain evidence="2">MELC-2E11</strain>
        <tissue evidence="2">Siphon/mantle</tissue>
    </source>
</reference>
<keyword evidence="1" id="KW-0732">Signal</keyword>
<keyword evidence="3" id="KW-1185">Reference proteome</keyword>
<dbReference type="Proteomes" id="UP001164746">
    <property type="component" value="Chromosome 12"/>
</dbReference>
<proteinExistence type="predicted"/>
<accession>A0ABY7FJZ2</accession>
<feature type="signal peptide" evidence="1">
    <location>
        <begin position="1"/>
        <end position="22"/>
    </location>
</feature>